<accession>A0A2R6RKF1</accession>
<evidence type="ECO:0000256" key="1">
    <source>
        <dbReference type="SAM" id="MobiDB-lite"/>
    </source>
</evidence>
<comment type="caution">
    <text evidence="2">The sequence shown here is derived from an EMBL/GenBank/DDBJ whole genome shotgun (WGS) entry which is preliminary data.</text>
</comment>
<organism evidence="2 3">
    <name type="scientific">Actinidia chinensis var. chinensis</name>
    <name type="common">Chinese soft-hair kiwi</name>
    <dbReference type="NCBI Taxonomy" id="1590841"/>
    <lineage>
        <taxon>Eukaryota</taxon>
        <taxon>Viridiplantae</taxon>
        <taxon>Streptophyta</taxon>
        <taxon>Embryophyta</taxon>
        <taxon>Tracheophyta</taxon>
        <taxon>Spermatophyta</taxon>
        <taxon>Magnoliopsida</taxon>
        <taxon>eudicotyledons</taxon>
        <taxon>Gunneridae</taxon>
        <taxon>Pentapetalae</taxon>
        <taxon>asterids</taxon>
        <taxon>Ericales</taxon>
        <taxon>Actinidiaceae</taxon>
        <taxon>Actinidia</taxon>
    </lineage>
</organism>
<sequence>MRQHQPRLQPGLNDMQMLQRQIMLKQLQGLRRHQQHQELGDGRQQNYLNQLSATNKQAGGGQFLPPINGTPIHDASQMFMDENKSLVHPGASPAVQGFPNGFYSQAQSRDLHSMGLMPQQLEGSLHGTPIASSRNNFNQYSHPQGSSHDYANALTKGSNNQTEKPLIQSSDFSNSVLSEKSNISSHQLCMPDGAFLSKQFNHGKNMFGQVPIQGISSGNLQENFQQVTTLQRNESLEEFNGRQKQAGGPEKFPGTATQNDPSQGSSTLDPLEQKILFNLDDNSWNPSFGSNAELDTGGFGNTLECADYTSSFPSIQSGSWSALMQSAVAEASNSDTGLQQEWSGLSFQNPEPSNDNQTSNFMDRGKQQTGWVDNNVQSAFSLSRKLHSNMSTGFPGFQQSGVQFSIDQREGILSDSSHESVQPSPKTAAKWLDYNSQQNESNEKSRLIQTIQPMDHAWPEHNASHHTIIPGEVRENAFVHASDSRHVARGNQKSSNQVLCQEVSQGSNSHQQGYSAQYEFVGDISNSAVGLEKGHLPDIRRNSKASKEVPPRGNIGVNASTSIDGSVGIYRSNLTSQTRENMLEFHHKVDHTREQKNATHLSSSDSSPLLEVPEAETTQSSMAISYDQSSGSQCFGLRLAPPSQELANSNSFFTLQNSPKLGNSTETSPTGPFYPRNQLQKLHPSARVAAQSPEATLRFPYFTRATSLCTSSPPVSFNPFGHHFPVLESVPVSQSSLTSGFSQQVVSSTNTNLQTPQWTTQESNNQNPDAGLFHGQESVTKHISEANPIGRSSLIAQHHQENFDSARQGPAVSARDIEAFGRSLKPSNLHPNYSLLHQVHSLNNVDTDPSRMVSEKNHGDGSDMNIQQATAVAGHQVIYGHNSGIKGPVNNGPSASSWPNSVPNRDIKMLSFPSEVGDNQSVKASSLPLFHDSSQEVATHGRSYSQSDSSMAFNTTEHSQNNLQMPPSWFKHYGTLQNGQIFPMSDEMTAKNSAQQFCFGKPFENLHVNNTDTGQVSVVQPTTATTLAADKLSAPCVLPPDVIDWNLSAMRSKKRKIEMSELLPWHKEVTQSSKRLQTIRVSELEWAQAANRLIEKVEDETEMIENAQPLIRLRKRLVRTTQLMQQVFSPAPAVILSADATSNYDSVAYYAAKLALGDACNLSSCSKSDSCLSSNGHDMMFEGPKTSGRIDERYFSKIVEDFITRVKKLESDLFRLDEEASIVDIRVQYQELEKFSTINRFAKFHCRGQPDAAETSSSTGATPTPVKLFPQRYVTAFPMPMAVPEGAQCLSL</sequence>
<reference evidence="2 3" key="1">
    <citation type="submission" date="2017-07" db="EMBL/GenBank/DDBJ databases">
        <title>An improved, manually edited Actinidia chinensis var. chinensis (kiwifruit) genome highlights the challenges associated with draft genomes and gene prediction in plants.</title>
        <authorList>
            <person name="Pilkington S."/>
            <person name="Crowhurst R."/>
            <person name="Hilario E."/>
            <person name="Nardozza S."/>
            <person name="Fraser L."/>
            <person name="Peng Y."/>
            <person name="Gunaseelan K."/>
            <person name="Simpson R."/>
            <person name="Tahir J."/>
            <person name="Deroles S."/>
            <person name="Templeton K."/>
            <person name="Luo Z."/>
            <person name="Davy M."/>
            <person name="Cheng C."/>
            <person name="Mcneilage M."/>
            <person name="Scaglione D."/>
            <person name="Liu Y."/>
            <person name="Zhang Q."/>
            <person name="Datson P."/>
            <person name="De Silva N."/>
            <person name="Gardiner S."/>
            <person name="Bassett H."/>
            <person name="Chagne D."/>
            <person name="Mccallum J."/>
            <person name="Dzierzon H."/>
            <person name="Deng C."/>
            <person name="Wang Y.-Y."/>
            <person name="Barron N."/>
            <person name="Manako K."/>
            <person name="Bowen J."/>
            <person name="Foster T."/>
            <person name="Erridge Z."/>
            <person name="Tiffin H."/>
            <person name="Waite C."/>
            <person name="Davies K."/>
            <person name="Grierson E."/>
            <person name="Laing W."/>
            <person name="Kirk R."/>
            <person name="Chen X."/>
            <person name="Wood M."/>
            <person name="Montefiori M."/>
            <person name="Brummell D."/>
            <person name="Schwinn K."/>
            <person name="Catanach A."/>
            <person name="Fullerton C."/>
            <person name="Li D."/>
            <person name="Meiyalaghan S."/>
            <person name="Nieuwenhuizen N."/>
            <person name="Read N."/>
            <person name="Prakash R."/>
            <person name="Hunter D."/>
            <person name="Zhang H."/>
            <person name="Mckenzie M."/>
            <person name="Knabel M."/>
            <person name="Harris A."/>
            <person name="Allan A."/>
            <person name="Chen A."/>
            <person name="Janssen B."/>
            <person name="Plunkett B."/>
            <person name="Dwamena C."/>
            <person name="Voogd C."/>
            <person name="Leif D."/>
            <person name="Lafferty D."/>
            <person name="Souleyre E."/>
            <person name="Varkonyi-Gasic E."/>
            <person name="Gambi F."/>
            <person name="Hanley J."/>
            <person name="Yao J.-L."/>
            <person name="Cheung J."/>
            <person name="David K."/>
            <person name="Warren B."/>
            <person name="Marsh K."/>
            <person name="Snowden K."/>
            <person name="Lin-Wang K."/>
            <person name="Brian L."/>
            <person name="Martinez-Sanchez M."/>
            <person name="Wang M."/>
            <person name="Ileperuma N."/>
            <person name="Macnee N."/>
            <person name="Campin R."/>
            <person name="Mcatee P."/>
            <person name="Drummond R."/>
            <person name="Espley R."/>
            <person name="Ireland H."/>
            <person name="Wu R."/>
            <person name="Atkinson R."/>
            <person name="Karunairetnam S."/>
            <person name="Bulley S."/>
            <person name="Chunkath S."/>
            <person name="Hanley Z."/>
            <person name="Storey R."/>
            <person name="Thrimawithana A."/>
            <person name="Thomson S."/>
            <person name="David C."/>
            <person name="Testolin R."/>
        </authorList>
    </citation>
    <scope>NUCLEOTIDE SEQUENCE [LARGE SCALE GENOMIC DNA]</scope>
    <source>
        <strain evidence="3">cv. Red5</strain>
        <tissue evidence="2">Young leaf</tissue>
    </source>
</reference>
<feature type="compositionally biased region" description="Polar residues" evidence="1">
    <location>
        <begin position="255"/>
        <end position="268"/>
    </location>
</feature>
<evidence type="ECO:0000313" key="3">
    <source>
        <dbReference type="Proteomes" id="UP000241394"/>
    </source>
</evidence>
<feature type="compositionally biased region" description="Basic and acidic residues" evidence="1">
    <location>
        <begin position="535"/>
        <end position="550"/>
    </location>
</feature>
<keyword evidence="3" id="KW-1185">Reference proteome</keyword>
<dbReference type="Gramene" id="PSS30506">
    <property type="protein sequence ID" value="PSS30506"/>
    <property type="gene ID" value="CEY00_Acc05792"/>
</dbReference>
<dbReference type="PANTHER" id="PTHR31267:SF2">
    <property type="entry name" value="EXPRESSED PROTEIN"/>
    <property type="match status" value="1"/>
</dbReference>
<reference evidence="3" key="2">
    <citation type="journal article" date="2018" name="BMC Genomics">
        <title>A manually annotated Actinidia chinensis var. chinensis (kiwifruit) genome highlights the challenges associated with draft genomes and gene prediction in plants.</title>
        <authorList>
            <person name="Pilkington S.M."/>
            <person name="Crowhurst R."/>
            <person name="Hilario E."/>
            <person name="Nardozza S."/>
            <person name="Fraser L."/>
            <person name="Peng Y."/>
            <person name="Gunaseelan K."/>
            <person name="Simpson R."/>
            <person name="Tahir J."/>
            <person name="Deroles S.C."/>
            <person name="Templeton K."/>
            <person name="Luo Z."/>
            <person name="Davy M."/>
            <person name="Cheng C."/>
            <person name="McNeilage M."/>
            <person name="Scaglione D."/>
            <person name="Liu Y."/>
            <person name="Zhang Q."/>
            <person name="Datson P."/>
            <person name="De Silva N."/>
            <person name="Gardiner S.E."/>
            <person name="Bassett H."/>
            <person name="Chagne D."/>
            <person name="McCallum J."/>
            <person name="Dzierzon H."/>
            <person name="Deng C."/>
            <person name="Wang Y.Y."/>
            <person name="Barron L."/>
            <person name="Manako K."/>
            <person name="Bowen J."/>
            <person name="Foster T.M."/>
            <person name="Erridge Z.A."/>
            <person name="Tiffin H."/>
            <person name="Waite C.N."/>
            <person name="Davies K.M."/>
            <person name="Grierson E.P."/>
            <person name="Laing W.A."/>
            <person name="Kirk R."/>
            <person name="Chen X."/>
            <person name="Wood M."/>
            <person name="Montefiori M."/>
            <person name="Brummell D.A."/>
            <person name="Schwinn K.E."/>
            <person name="Catanach A."/>
            <person name="Fullerton C."/>
            <person name="Li D."/>
            <person name="Meiyalaghan S."/>
            <person name="Nieuwenhuizen N."/>
            <person name="Read N."/>
            <person name="Prakash R."/>
            <person name="Hunter D."/>
            <person name="Zhang H."/>
            <person name="McKenzie M."/>
            <person name="Knabel M."/>
            <person name="Harris A."/>
            <person name="Allan A.C."/>
            <person name="Gleave A."/>
            <person name="Chen A."/>
            <person name="Janssen B.J."/>
            <person name="Plunkett B."/>
            <person name="Ampomah-Dwamena C."/>
            <person name="Voogd C."/>
            <person name="Leif D."/>
            <person name="Lafferty D."/>
            <person name="Souleyre E.J.F."/>
            <person name="Varkonyi-Gasic E."/>
            <person name="Gambi F."/>
            <person name="Hanley J."/>
            <person name="Yao J.L."/>
            <person name="Cheung J."/>
            <person name="David K.M."/>
            <person name="Warren B."/>
            <person name="Marsh K."/>
            <person name="Snowden K.C."/>
            <person name="Lin-Wang K."/>
            <person name="Brian L."/>
            <person name="Martinez-Sanchez M."/>
            <person name="Wang M."/>
            <person name="Ileperuma N."/>
            <person name="Macnee N."/>
            <person name="Campin R."/>
            <person name="McAtee P."/>
            <person name="Drummond R.S.M."/>
            <person name="Espley R.V."/>
            <person name="Ireland H.S."/>
            <person name="Wu R."/>
            <person name="Atkinson R.G."/>
            <person name="Karunairetnam S."/>
            <person name="Bulley S."/>
            <person name="Chunkath S."/>
            <person name="Hanley Z."/>
            <person name="Storey R."/>
            <person name="Thrimawithana A.H."/>
            <person name="Thomson S."/>
            <person name="David C."/>
            <person name="Testolin R."/>
            <person name="Huang H."/>
            <person name="Hellens R.P."/>
            <person name="Schaffer R.J."/>
        </authorList>
    </citation>
    <scope>NUCLEOTIDE SEQUENCE [LARGE SCALE GENOMIC DNA]</scope>
    <source>
        <strain evidence="3">cv. Red5</strain>
    </source>
</reference>
<feature type="region of interest" description="Disordered" evidence="1">
    <location>
        <begin position="142"/>
        <end position="163"/>
    </location>
</feature>
<feature type="region of interest" description="Disordered" evidence="1">
    <location>
        <begin position="239"/>
        <end position="268"/>
    </location>
</feature>
<evidence type="ECO:0000313" key="2">
    <source>
        <dbReference type="EMBL" id="PSS30506.1"/>
    </source>
</evidence>
<dbReference type="PANTHER" id="PTHR31267">
    <property type="entry name" value="DENTIN SIALOPHOSPHOPROTEIN-LIKE PROTEIN"/>
    <property type="match status" value="1"/>
</dbReference>
<dbReference type="Proteomes" id="UP000241394">
    <property type="component" value="Chromosome LG5"/>
</dbReference>
<name>A0A2R6RKF1_ACTCC</name>
<dbReference type="STRING" id="1590841.A0A2R6RKF1"/>
<dbReference type="InParanoid" id="A0A2R6RKF1"/>
<feature type="compositionally biased region" description="Polar residues" evidence="1">
    <location>
        <begin position="616"/>
        <end position="625"/>
    </location>
</feature>
<feature type="region of interest" description="Disordered" evidence="1">
    <location>
        <begin position="591"/>
        <end position="625"/>
    </location>
</feature>
<feature type="region of interest" description="Disordered" evidence="1">
    <location>
        <begin position="343"/>
        <end position="365"/>
    </location>
</feature>
<feature type="compositionally biased region" description="Polar residues" evidence="1">
    <location>
        <begin position="654"/>
        <end position="670"/>
    </location>
</feature>
<dbReference type="OrthoDB" id="1926238at2759"/>
<dbReference type="EMBL" id="NKQK01000005">
    <property type="protein sequence ID" value="PSS30506.1"/>
    <property type="molecule type" value="Genomic_DNA"/>
</dbReference>
<feature type="region of interest" description="Disordered" evidence="1">
    <location>
        <begin position="654"/>
        <end position="677"/>
    </location>
</feature>
<dbReference type="OMA" id="FPGFQQS"/>
<feature type="region of interest" description="Disordered" evidence="1">
    <location>
        <begin position="535"/>
        <end position="559"/>
    </location>
</feature>
<protein>
    <submittedName>
        <fullName evidence="2">Serine-rich adhesin for platelets like</fullName>
    </submittedName>
</protein>
<feature type="compositionally biased region" description="Polar residues" evidence="1">
    <location>
        <begin position="598"/>
        <end position="607"/>
    </location>
</feature>
<proteinExistence type="predicted"/>
<gene>
    <name evidence="2" type="ORF">CEY00_Acc05792</name>
</gene>